<dbReference type="PANTHER" id="PTHR37558:SF1">
    <property type="entry name" value="HTH CENPB-TYPE DOMAIN-CONTAINING PROTEIN"/>
    <property type="match status" value="1"/>
</dbReference>
<reference evidence="2 3" key="1">
    <citation type="journal article" date="2013" name="PLoS Genet.">
        <title>Distinctive expansion of potential virulence genes in the genome of the oomycete fish pathogen Saprolegnia parasitica.</title>
        <authorList>
            <person name="Jiang R.H."/>
            <person name="de Bruijn I."/>
            <person name="Haas B.J."/>
            <person name="Belmonte R."/>
            <person name="Lobach L."/>
            <person name="Christie J."/>
            <person name="van den Ackerveken G."/>
            <person name="Bottin A."/>
            <person name="Bulone V."/>
            <person name="Diaz-Moreno S.M."/>
            <person name="Dumas B."/>
            <person name="Fan L."/>
            <person name="Gaulin E."/>
            <person name="Govers F."/>
            <person name="Grenville-Briggs L.J."/>
            <person name="Horner N.R."/>
            <person name="Levin J.Z."/>
            <person name="Mammella M."/>
            <person name="Meijer H.J."/>
            <person name="Morris P."/>
            <person name="Nusbaum C."/>
            <person name="Oome S."/>
            <person name="Phillips A.J."/>
            <person name="van Rooyen D."/>
            <person name="Rzeszutek E."/>
            <person name="Saraiva M."/>
            <person name="Secombes C.J."/>
            <person name="Seidl M.F."/>
            <person name="Snel B."/>
            <person name="Stassen J.H."/>
            <person name="Sykes S."/>
            <person name="Tripathy S."/>
            <person name="van den Berg H."/>
            <person name="Vega-Arreguin J.C."/>
            <person name="Wawra S."/>
            <person name="Young S.K."/>
            <person name="Zeng Q."/>
            <person name="Dieguez-Uribeondo J."/>
            <person name="Russ C."/>
            <person name="Tyler B.M."/>
            <person name="van West P."/>
        </authorList>
    </citation>
    <scope>NUCLEOTIDE SEQUENCE [LARGE SCALE GENOMIC DNA]</scope>
    <source>
        <strain evidence="2 3">CBS 223.65</strain>
    </source>
</reference>
<proteinExistence type="predicted"/>
<dbReference type="GeneID" id="24128395"/>
<dbReference type="AlphaFoldDB" id="A0A067CJW7"/>
<dbReference type="EMBL" id="KK583206">
    <property type="protein sequence ID" value="KDO29490.1"/>
    <property type="molecule type" value="Genomic_DNA"/>
</dbReference>
<feature type="compositionally biased region" description="Basic and acidic residues" evidence="1">
    <location>
        <begin position="134"/>
        <end position="145"/>
    </location>
</feature>
<keyword evidence="3" id="KW-1185">Reference proteome</keyword>
<dbReference type="Proteomes" id="UP000030745">
    <property type="component" value="Unassembled WGS sequence"/>
</dbReference>
<dbReference type="VEuPathDB" id="FungiDB:SPRG_06030"/>
<evidence type="ECO:0000256" key="1">
    <source>
        <dbReference type="SAM" id="MobiDB-lite"/>
    </source>
</evidence>
<gene>
    <name evidence="2" type="ORF">SPRG_06030</name>
</gene>
<protein>
    <submittedName>
        <fullName evidence="2">Uncharacterized protein</fullName>
    </submittedName>
</protein>
<organism evidence="2 3">
    <name type="scientific">Saprolegnia parasitica (strain CBS 223.65)</name>
    <dbReference type="NCBI Taxonomy" id="695850"/>
    <lineage>
        <taxon>Eukaryota</taxon>
        <taxon>Sar</taxon>
        <taxon>Stramenopiles</taxon>
        <taxon>Oomycota</taxon>
        <taxon>Saprolegniomycetes</taxon>
        <taxon>Saprolegniales</taxon>
        <taxon>Saprolegniaceae</taxon>
        <taxon>Saprolegnia</taxon>
    </lineage>
</organism>
<name>A0A067CJW7_SAPPC</name>
<dbReference type="PANTHER" id="PTHR37558">
    <property type="entry name" value="HTH CENPB-TYPE DOMAIN-CONTAINING PROTEIN"/>
    <property type="match status" value="1"/>
</dbReference>
<evidence type="ECO:0000313" key="2">
    <source>
        <dbReference type="EMBL" id="KDO29490.1"/>
    </source>
</evidence>
<accession>A0A067CJW7</accession>
<evidence type="ECO:0000313" key="3">
    <source>
        <dbReference type="Proteomes" id="UP000030745"/>
    </source>
</evidence>
<sequence>MTKEAPPTTKKAFRFTVSSCGLTSLASLRRSTSGPHSDVDLLKEAKLVSPHDCPHGQTAKRWEEVAEHMRAIHGDLVSIVGCRRRFDDLLTAFKNDTVNALRASGTEEDVKKRDELLHDIADLMDVRAKKKKGAKEDKVESDGHRMRAAALKRKTTDGDDPEEGESAESKKNRNEGFGSIKDVANIELMRSLKNKL</sequence>
<dbReference type="KEGG" id="spar:SPRG_06030"/>
<dbReference type="RefSeq" id="XP_012199986.1">
    <property type="nucleotide sequence ID" value="XM_012344596.1"/>
</dbReference>
<dbReference type="OrthoDB" id="78571at2759"/>
<feature type="region of interest" description="Disordered" evidence="1">
    <location>
        <begin position="128"/>
        <end position="180"/>
    </location>
</feature>